<dbReference type="Proteomes" id="UP000827092">
    <property type="component" value="Unassembled WGS sequence"/>
</dbReference>
<sequence>MKSNATLLMFLFVIPQDVLVNAYLKNTDKKLSQNEDSEKPRDRSSNEIVDAEIKQKLADEHHYYLPMQTTFGSQPLKPSTYGGAITSPPHLSISPSSAEAIYGQSSRANEDRDKYFNDDHITPYLSQCITETPSKDEQPKSEIPFLSKDLISESVVLAGHIEIPSKTSNEIPALQISNTAEFSLVQGTEIYMPSITDM</sequence>
<evidence type="ECO:0000256" key="1">
    <source>
        <dbReference type="SAM" id="SignalP"/>
    </source>
</evidence>
<evidence type="ECO:0000313" key="2">
    <source>
        <dbReference type="EMBL" id="KAG8178986.1"/>
    </source>
</evidence>
<name>A0AAV6U4I0_9ARAC</name>
<dbReference type="AlphaFoldDB" id="A0AAV6U4I0"/>
<feature type="chain" id="PRO_5043349973" evidence="1">
    <location>
        <begin position="21"/>
        <end position="198"/>
    </location>
</feature>
<protein>
    <submittedName>
        <fullName evidence="2">Uncharacterized protein</fullName>
    </submittedName>
</protein>
<organism evidence="2 3">
    <name type="scientific">Oedothorax gibbosus</name>
    <dbReference type="NCBI Taxonomy" id="931172"/>
    <lineage>
        <taxon>Eukaryota</taxon>
        <taxon>Metazoa</taxon>
        <taxon>Ecdysozoa</taxon>
        <taxon>Arthropoda</taxon>
        <taxon>Chelicerata</taxon>
        <taxon>Arachnida</taxon>
        <taxon>Araneae</taxon>
        <taxon>Araneomorphae</taxon>
        <taxon>Entelegynae</taxon>
        <taxon>Araneoidea</taxon>
        <taxon>Linyphiidae</taxon>
        <taxon>Erigoninae</taxon>
        <taxon>Oedothorax</taxon>
    </lineage>
</organism>
<comment type="caution">
    <text evidence="2">The sequence shown here is derived from an EMBL/GenBank/DDBJ whole genome shotgun (WGS) entry which is preliminary data.</text>
</comment>
<keyword evidence="1" id="KW-0732">Signal</keyword>
<accession>A0AAV6U4I0</accession>
<keyword evidence="3" id="KW-1185">Reference proteome</keyword>
<feature type="signal peptide" evidence="1">
    <location>
        <begin position="1"/>
        <end position="20"/>
    </location>
</feature>
<dbReference type="EMBL" id="JAFNEN010000655">
    <property type="protein sequence ID" value="KAG8178986.1"/>
    <property type="molecule type" value="Genomic_DNA"/>
</dbReference>
<reference evidence="2 3" key="1">
    <citation type="journal article" date="2022" name="Nat. Ecol. Evol.">
        <title>A masculinizing supergene underlies an exaggerated male reproductive morph in a spider.</title>
        <authorList>
            <person name="Hendrickx F."/>
            <person name="De Corte Z."/>
            <person name="Sonet G."/>
            <person name="Van Belleghem S.M."/>
            <person name="Kostlbacher S."/>
            <person name="Vangestel C."/>
        </authorList>
    </citation>
    <scope>NUCLEOTIDE SEQUENCE [LARGE SCALE GENOMIC DNA]</scope>
    <source>
        <strain evidence="2">W744_W776</strain>
    </source>
</reference>
<gene>
    <name evidence="2" type="ORF">JTE90_012499</name>
</gene>
<proteinExistence type="predicted"/>
<evidence type="ECO:0000313" key="3">
    <source>
        <dbReference type="Proteomes" id="UP000827092"/>
    </source>
</evidence>